<dbReference type="RefSeq" id="WP_145352552.1">
    <property type="nucleotide sequence ID" value="NZ_CP036262.1"/>
</dbReference>
<feature type="domain" description="Apiosidase-like catalytic" evidence="2">
    <location>
        <begin position="128"/>
        <end position="467"/>
    </location>
</feature>
<dbReference type="InterPro" id="IPR013783">
    <property type="entry name" value="Ig-like_fold"/>
</dbReference>
<proteinExistence type="predicted"/>
<dbReference type="Gene3D" id="2.60.40.10">
    <property type="entry name" value="Immunoglobulins"/>
    <property type="match status" value="1"/>
</dbReference>
<dbReference type="PANTHER" id="PTHR37836">
    <property type="entry name" value="LMO1036 PROTEIN"/>
    <property type="match status" value="1"/>
</dbReference>
<accession>A0A517MI36</accession>
<reference evidence="4 5" key="1">
    <citation type="submission" date="2019-02" db="EMBL/GenBank/DDBJ databases">
        <title>Deep-cultivation of Planctomycetes and their phenomic and genomic characterization uncovers novel biology.</title>
        <authorList>
            <person name="Wiegand S."/>
            <person name="Jogler M."/>
            <person name="Boedeker C."/>
            <person name="Pinto D."/>
            <person name="Vollmers J."/>
            <person name="Rivas-Marin E."/>
            <person name="Kohn T."/>
            <person name="Peeters S.H."/>
            <person name="Heuer A."/>
            <person name="Rast P."/>
            <person name="Oberbeckmann S."/>
            <person name="Bunk B."/>
            <person name="Jeske O."/>
            <person name="Meyerdierks A."/>
            <person name="Storesund J.E."/>
            <person name="Kallscheuer N."/>
            <person name="Luecker S."/>
            <person name="Lage O.M."/>
            <person name="Pohl T."/>
            <person name="Merkel B.J."/>
            <person name="Hornburger P."/>
            <person name="Mueller R.-W."/>
            <person name="Bruemmer F."/>
            <person name="Labrenz M."/>
            <person name="Spormann A.M."/>
            <person name="Op den Camp H."/>
            <person name="Overmann J."/>
            <person name="Amann R."/>
            <person name="Jetten M.S.M."/>
            <person name="Mascher T."/>
            <person name="Medema M.H."/>
            <person name="Devos D.P."/>
            <person name="Kaster A.-K."/>
            <person name="Ovreas L."/>
            <person name="Rohde M."/>
            <person name="Galperin M.Y."/>
            <person name="Jogler C."/>
        </authorList>
    </citation>
    <scope>NUCLEOTIDE SEQUENCE [LARGE SCALE GENOMIC DNA]</scope>
    <source>
        <strain evidence="4 5">FF011L</strain>
    </source>
</reference>
<keyword evidence="5" id="KW-1185">Reference proteome</keyword>
<organism evidence="4 5">
    <name type="scientific">Roseimaritima multifibrata</name>
    <dbReference type="NCBI Taxonomy" id="1930274"/>
    <lineage>
        <taxon>Bacteria</taxon>
        <taxon>Pseudomonadati</taxon>
        <taxon>Planctomycetota</taxon>
        <taxon>Planctomycetia</taxon>
        <taxon>Pirellulales</taxon>
        <taxon>Pirellulaceae</taxon>
        <taxon>Roseimaritima</taxon>
    </lineage>
</organism>
<evidence type="ECO:0000313" key="4">
    <source>
        <dbReference type="EMBL" id="QDS94530.1"/>
    </source>
</evidence>
<evidence type="ECO:0000259" key="3">
    <source>
        <dbReference type="Pfam" id="PF16586"/>
    </source>
</evidence>
<feature type="signal peptide" evidence="1">
    <location>
        <begin position="1"/>
        <end position="21"/>
    </location>
</feature>
<dbReference type="Gene3D" id="3.20.20.80">
    <property type="entry name" value="Glycosidases"/>
    <property type="match status" value="1"/>
</dbReference>
<dbReference type="Pfam" id="PF16586">
    <property type="entry name" value="DUF5060"/>
    <property type="match status" value="1"/>
</dbReference>
<dbReference type="PANTHER" id="PTHR37836:SF2">
    <property type="entry name" value="DUF4038 DOMAIN-CONTAINING PROTEIN"/>
    <property type="match status" value="1"/>
</dbReference>
<evidence type="ECO:0000259" key="2">
    <source>
        <dbReference type="Pfam" id="PF13204"/>
    </source>
</evidence>
<dbReference type="AlphaFoldDB" id="A0A517MI36"/>
<dbReference type="SUPFAM" id="SSF51445">
    <property type="entry name" value="(Trans)glycosidases"/>
    <property type="match status" value="1"/>
</dbReference>
<gene>
    <name evidence="4" type="ORF">FF011L_33090</name>
</gene>
<protein>
    <submittedName>
        <fullName evidence="4">Endoglucanase</fullName>
    </submittedName>
</protein>
<keyword evidence="1" id="KW-0732">Signal</keyword>
<sequence precursor="true">MKNIRIAISLLFCLVASVAHAVEVMEVHEVGFNASKKYDNPYLDVDLWVTLSGPRGETYHLPAFWDGGDRFRVRLVATSPGKWSWSTGAATNDPGLDNKSGSFSAIAATEAQKKQNPNRRGFIRPRGTTLEYADGTPFFFTADTVWVAFTKIFPWQREGIAGISFQDYFAERKRQGFNGVNVIASYPTDTTESAEAVWAREVRGQKISETGLTPFKIVSDQADYTQINPEYWQETDKKMKYFSDNGFVPFLESVRRHEIWPRKSTAQKNAFTNYTRYLIARYGCYNMIYSWLHWDTVNQVYPDWLPLVENAHAYLKTKNGTGQLPYGQPRTAMAYGSSLQTWAKDDPELLDLHNVSNKYRDERMYLWLREIFRSSPQRPAINVEPYYPAVPVGSVEGLDSTEMAQFQMYGSVLNGGFGGHAWGDAYFGGIAFWIDKKTPIPVDERQQKHALTKWKSAGMGHLKDFVLDEGHDYRLLKPASDTHLGDSHGDMHALAISKDNKSFALGFCMKGFPVTSVKELPPNREYQFEWWNVEDGGWQASTICKTDDSGTLTWPNTPDATRNWGYRIRLKDLPEGN</sequence>
<dbReference type="InterPro" id="IPR032260">
    <property type="entry name" value="DUF5060"/>
</dbReference>
<dbReference type="EMBL" id="CP036262">
    <property type="protein sequence ID" value="QDS94530.1"/>
    <property type="molecule type" value="Genomic_DNA"/>
</dbReference>
<dbReference type="InterPro" id="IPR025277">
    <property type="entry name" value="Apiosidase-like_cat_dom"/>
</dbReference>
<dbReference type="KEGG" id="rml:FF011L_33090"/>
<dbReference type="OrthoDB" id="59486at2"/>
<feature type="chain" id="PRO_5022063931" evidence="1">
    <location>
        <begin position="22"/>
        <end position="577"/>
    </location>
</feature>
<evidence type="ECO:0000313" key="5">
    <source>
        <dbReference type="Proteomes" id="UP000320672"/>
    </source>
</evidence>
<dbReference type="Proteomes" id="UP000320672">
    <property type="component" value="Chromosome"/>
</dbReference>
<dbReference type="Pfam" id="PF13204">
    <property type="entry name" value="Apiosidase"/>
    <property type="match status" value="1"/>
</dbReference>
<dbReference type="InterPro" id="IPR017853">
    <property type="entry name" value="GH"/>
</dbReference>
<name>A0A517MI36_9BACT</name>
<evidence type="ECO:0000256" key="1">
    <source>
        <dbReference type="SAM" id="SignalP"/>
    </source>
</evidence>
<feature type="domain" description="DUF5060" evidence="3">
    <location>
        <begin position="22"/>
        <end position="88"/>
    </location>
</feature>